<dbReference type="OrthoDB" id="3514174at2"/>
<dbReference type="PANTHER" id="PTHR44591:SF25">
    <property type="entry name" value="CHEMOTAXIS TWO-COMPONENT RESPONSE REGULATOR"/>
    <property type="match status" value="1"/>
</dbReference>
<dbReference type="PANTHER" id="PTHR44591">
    <property type="entry name" value="STRESS RESPONSE REGULATOR PROTEIN 1"/>
    <property type="match status" value="1"/>
</dbReference>
<dbReference type="InterPro" id="IPR001789">
    <property type="entry name" value="Sig_transdc_resp-reg_receiver"/>
</dbReference>
<feature type="domain" description="Response regulatory" evidence="4">
    <location>
        <begin position="8"/>
        <end position="123"/>
    </location>
</feature>
<dbReference type="PATRIC" id="fig|1300344.3.peg.878"/>
<proteinExistence type="predicted"/>
<dbReference type="InterPro" id="IPR024078">
    <property type="entry name" value="LmbE-like_dom_sf"/>
</dbReference>
<dbReference type="PROSITE" id="PS50110">
    <property type="entry name" value="RESPONSE_REGULATORY"/>
    <property type="match status" value="1"/>
</dbReference>
<evidence type="ECO:0000256" key="2">
    <source>
        <dbReference type="ARBA" id="ARBA00022833"/>
    </source>
</evidence>
<gene>
    <name evidence="5" type="primary">copR_1</name>
    <name evidence="5" type="ORF">I598_0875</name>
</gene>
<evidence type="ECO:0000313" key="5">
    <source>
        <dbReference type="EMBL" id="ANC30450.1"/>
    </source>
</evidence>
<dbReference type="InterPro" id="IPR003737">
    <property type="entry name" value="GlcNAc_PI_deacetylase-related"/>
</dbReference>
<dbReference type="Pfam" id="PF02585">
    <property type="entry name" value="PIG-L"/>
    <property type="match status" value="1"/>
</dbReference>
<evidence type="ECO:0000259" key="4">
    <source>
        <dbReference type="PROSITE" id="PS50110"/>
    </source>
</evidence>
<dbReference type="KEGG" id="ido:I598_0875"/>
<dbReference type="RefSeq" id="WP_083972867.1">
    <property type="nucleotide sequence ID" value="NZ_CP014209.1"/>
</dbReference>
<keyword evidence="2" id="KW-0862">Zinc</keyword>
<dbReference type="SUPFAM" id="SSF52172">
    <property type="entry name" value="CheY-like"/>
    <property type="match status" value="1"/>
</dbReference>
<protein>
    <submittedName>
        <fullName evidence="5">Transcriptional activator protein CopR</fullName>
    </submittedName>
</protein>
<dbReference type="Gene3D" id="3.40.50.2300">
    <property type="match status" value="1"/>
</dbReference>
<dbReference type="InterPro" id="IPR011006">
    <property type="entry name" value="CheY-like_superfamily"/>
</dbReference>
<dbReference type="Proteomes" id="UP000076794">
    <property type="component" value="Chromosome"/>
</dbReference>
<keyword evidence="6" id="KW-1185">Reference proteome</keyword>
<keyword evidence="1 3" id="KW-0597">Phosphoprotein</keyword>
<feature type="modified residue" description="4-aspartylphosphate" evidence="3">
    <location>
        <position position="58"/>
    </location>
</feature>
<dbReference type="EMBL" id="CP014209">
    <property type="protein sequence ID" value="ANC30450.1"/>
    <property type="molecule type" value="Genomic_DNA"/>
</dbReference>
<dbReference type="STRING" id="1300344.I598_0875"/>
<dbReference type="AlphaFoldDB" id="A0A161IJP7"/>
<dbReference type="Pfam" id="PF00072">
    <property type="entry name" value="Response_reg"/>
    <property type="match status" value="1"/>
</dbReference>
<dbReference type="Gene3D" id="3.40.50.10320">
    <property type="entry name" value="LmbE-like"/>
    <property type="match status" value="1"/>
</dbReference>
<dbReference type="SUPFAM" id="SSF102588">
    <property type="entry name" value="LmbE-like"/>
    <property type="match status" value="1"/>
</dbReference>
<accession>A0A161IJP7</accession>
<dbReference type="GO" id="GO:0016137">
    <property type="term" value="P:glycoside metabolic process"/>
    <property type="evidence" value="ECO:0007669"/>
    <property type="project" value="UniProtKB-ARBA"/>
</dbReference>
<evidence type="ECO:0000256" key="3">
    <source>
        <dbReference type="PROSITE-ProRule" id="PRU00169"/>
    </source>
</evidence>
<sequence length="352" mass="38106">MEDARPVRVLVVEDDPDAAIYVATVLRRTGGMETAVVEDGVSALARLRAERFDLLVTDIELPGMSGLEVVRAIRAEGSRLPVIVMTAYASVDYAVEALRDDADEFLVKPLDSARLVDRARTLVERARQAGTPTPRERVLAVGAHPDDVEIGAGATLAAHRAIGDDVTVLTLSRGAVGGQPSAREHESRAAAAVIGADLVLLDFEDTRMEPLAAVIRAIEEVVADVDPTIVYTHTANDRHQDHRAVHQGVEVAARRVPTVLCYQSPSATIDFKPARFSPVDEHIETKLRMLAAFASQAHRDYMQPESVRATARYWSRFGVGTYAEPMEALRAVGRLGLLVGDHAGVHGQSPLH</sequence>
<reference evidence="5 6" key="1">
    <citation type="submission" date="2016-01" db="EMBL/GenBank/DDBJ databases">
        <title>Complete genome sequence of a soil Actinobacterium, Isoptericola dokdonensis DS-3.</title>
        <authorList>
            <person name="Kwon S.-K."/>
            <person name="Kim J.F."/>
        </authorList>
    </citation>
    <scope>NUCLEOTIDE SEQUENCE [LARGE SCALE GENOMIC DNA]</scope>
    <source>
        <strain evidence="5 6">DS-3</strain>
    </source>
</reference>
<evidence type="ECO:0000313" key="6">
    <source>
        <dbReference type="Proteomes" id="UP000076794"/>
    </source>
</evidence>
<dbReference type="InterPro" id="IPR050595">
    <property type="entry name" value="Bact_response_regulator"/>
</dbReference>
<dbReference type="CDD" id="cd00156">
    <property type="entry name" value="REC"/>
    <property type="match status" value="1"/>
</dbReference>
<organism evidence="5 6">
    <name type="scientific">Isoptericola dokdonensis DS-3</name>
    <dbReference type="NCBI Taxonomy" id="1300344"/>
    <lineage>
        <taxon>Bacteria</taxon>
        <taxon>Bacillati</taxon>
        <taxon>Actinomycetota</taxon>
        <taxon>Actinomycetes</taxon>
        <taxon>Micrococcales</taxon>
        <taxon>Promicromonosporaceae</taxon>
        <taxon>Isoptericola</taxon>
    </lineage>
</organism>
<dbReference type="SMART" id="SM00448">
    <property type="entry name" value="REC"/>
    <property type="match status" value="1"/>
</dbReference>
<name>A0A161IJP7_9MICO</name>
<dbReference type="GO" id="GO:0000160">
    <property type="term" value="P:phosphorelay signal transduction system"/>
    <property type="evidence" value="ECO:0007669"/>
    <property type="project" value="InterPro"/>
</dbReference>
<evidence type="ECO:0000256" key="1">
    <source>
        <dbReference type="ARBA" id="ARBA00022553"/>
    </source>
</evidence>